<keyword evidence="2" id="KW-1185">Reference proteome</keyword>
<sequence>MSKFQAYPVCRKATSCSGRTVSYFTSHRWRLSMASYSENSRLPWRIRFSSMNGCAVASRKTPISRIFKSICGHFRCREIVRNFQFTFKETS</sequence>
<dbReference type="AlphaFoldDB" id="A0A9D4BIC2"/>
<name>A0A9D4BIC2_DREPO</name>
<dbReference type="Proteomes" id="UP000828390">
    <property type="component" value="Unassembled WGS sequence"/>
</dbReference>
<organism evidence="1 2">
    <name type="scientific">Dreissena polymorpha</name>
    <name type="common">Zebra mussel</name>
    <name type="synonym">Mytilus polymorpha</name>
    <dbReference type="NCBI Taxonomy" id="45954"/>
    <lineage>
        <taxon>Eukaryota</taxon>
        <taxon>Metazoa</taxon>
        <taxon>Spiralia</taxon>
        <taxon>Lophotrochozoa</taxon>
        <taxon>Mollusca</taxon>
        <taxon>Bivalvia</taxon>
        <taxon>Autobranchia</taxon>
        <taxon>Heteroconchia</taxon>
        <taxon>Euheterodonta</taxon>
        <taxon>Imparidentia</taxon>
        <taxon>Neoheterodontei</taxon>
        <taxon>Myida</taxon>
        <taxon>Dreissenoidea</taxon>
        <taxon>Dreissenidae</taxon>
        <taxon>Dreissena</taxon>
    </lineage>
</organism>
<protein>
    <submittedName>
        <fullName evidence="1">Uncharacterized protein</fullName>
    </submittedName>
</protein>
<evidence type="ECO:0000313" key="1">
    <source>
        <dbReference type="EMBL" id="KAH3696700.1"/>
    </source>
</evidence>
<comment type="caution">
    <text evidence="1">The sequence shown here is derived from an EMBL/GenBank/DDBJ whole genome shotgun (WGS) entry which is preliminary data.</text>
</comment>
<reference evidence="1" key="2">
    <citation type="submission" date="2020-11" db="EMBL/GenBank/DDBJ databases">
        <authorList>
            <person name="McCartney M.A."/>
            <person name="Auch B."/>
            <person name="Kono T."/>
            <person name="Mallez S."/>
            <person name="Becker A."/>
            <person name="Gohl D.M."/>
            <person name="Silverstein K.A.T."/>
            <person name="Koren S."/>
            <person name="Bechman K.B."/>
            <person name="Herman A."/>
            <person name="Abrahante J.E."/>
            <person name="Garbe J."/>
        </authorList>
    </citation>
    <scope>NUCLEOTIDE SEQUENCE</scope>
    <source>
        <strain evidence="1">Duluth1</strain>
        <tissue evidence="1">Whole animal</tissue>
    </source>
</reference>
<gene>
    <name evidence="1" type="ORF">DPMN_084176</name>
</gene>
<evidence type="ECO:0000313" key="2">
    <source>
        <dbReference type="Proteomes" id="UP000828390"/>
    </source>
</evidence>
<reference evidence="1" key="1">
    <citation type="journal article" date="2019" name="bioRxiv">
        <title>The Genome of the Zebra Mussel, Dreissena polymorpha: A Resource for Invasive Species Research.</title>
        <authorList>
            <person name="McCartney M.A."/>
            <person name="Auch B."/>
            <person name="Kono T."/>
            <person name="Mallez S."/>
            <person name="Zhang Y."/>
            <person name="Obille A."/>
            <person name="Becker A."/>
            <person name="Abrahante J.E."/>
            <person name="Garbe J."/>
            <person name="Badalamenti J.P."/>
            <person name="Herman A."/>
            <person name="Mangelson H."/>
            <person name="Liachko I."/>
            <person name="Sullivan S."/>
            <person name="Sone E.D."/>
            <person name="Koren S."/>
            <person name="Silverstein K.A.T."/>
            <person name="Beckman K.B."/>
            <person name="Gohl D.M."/>
        </authorList>
    </citation>
    <scope>NUCLEOTIDE SEQUENCE</scope>
    <source>
        <strain evidence="1">Duluth1</strain>
        <tissue evidence="1">Whole animal</tissue>
    </source>
</reference>
<proteinExistence type="predicted"/>
<accession>A0A9D4BIC2</accession>
<dbReference type="EMBL" id="JAIWYP010000016">
    <property type="protein sequence ID" value="KAH3696700.1"/>
    <property type="molecule type" value="Genomic_DNA"/>
</dbReference>